<reference evidence="2" key="1">
    <citation type="journal article" date="2017" name="Appl. Environ. Microbiol.">
        <title>Microdiversification of a pelagic Polynucleobacter species is mainly driven by acquisition of genomic islands from a partially interspecific gene pool.</title>
        <authorList>
            <person name="Hoetzinger M."/>
            <person name="Hahn M.W."/>
            <person name="Jezberova J."/>
            <person name="Schmidt J."/>
            <person name="Koll U."/>
        </authorList>
    </citation>
    <scope>NUCLEOTIDE SEQUENCE</scope>
    <source>
        <strain evidence="2">MWH-RechtKol4</strain>
    </source>
</reference>
<feature type="chain" id="PRO_5042248553" description="Lipoprotein" evidence="1">
    <location>
        <begin position="21"/>
        <end position="123"/>
    </location>
</feature>
<organism evidence="2 3">
    <name type="scientific">Polynucleobacter asymbioticus</name>
    <dbReference type="NCBI Taxonomy" id="576611"/>
    <lineage>
        <taxon>Bacteria</taxon>
        <taxon>Pseudomonadati</taxon>
        <taxon>Pseudomonadota</taxon>
        <taxon>Betaproteobacteria</taxon>
        <taxon>Burkholderiales</taxon>
        <taxon>Burkholderiaceae</taxon>
        <taxon>Polynucleobacter</taxon>
    </lineage>
</organism>
<dbReference type="EMBL" id="CP015017">
    <property type="protein sequence ID" value="APC01275.1"/>
    <property type="molecule type" value="Genomic_DNA"/>
</dbReference>
<dbReference type="PROSITE" id="PS51257">
    <property type="entry name" value="PROKAR_LIPOPROTEIN"/>
    <property type="match status" value="1"/>
</dbReference>
<feature type="signal peptide" evidence="1">
    <location>
        <begin position="1"/>
        <end position="20"/>
    </location>
</feature>
<sequence length="123" mass="13677">MLRIAKYLSFSLLLVLVACTAEYTWTNSLRPNANYSSDEYECTNLANRTVPIFDSTDYIPPPTLNAGSSPNLGCNNSSVSPVNCFSSTPQSVIPYGDNQLLGQSSYQRFVELCLHQRGWQKSK</sequence>
<gene>
    <name evidence="2" type="ORF">AOC25_06455</name>
</gene>
<proteinExistence type="predicted"/>
<accession>A0AAC9IV49</accession>
<evidence type="ECO:0000256" key="1">
    <source>
        <dbReference type="SAM" id="SignalP"/>
    </source>
</evidence>
<evidence type="ECO:0000313" key="3">
    <source>
        <dbReference type="Proteomes" id="UP000182060"/>
    </source>
</evidence>
<dbReference type="AlphaFoldDB" id="A0AAC9IV49"/>
<evidence type="ECO:0008006" key="4">
    <source>
        <dbReference type="Google" id="ProtNLM"/>
    </source>
</evidence>
<evidence type="ECO:0000313" key="2">
    <source>
        <dbReference type="EMBL" id="APC01275.1"/>
    </source>
</evidence>
<dbReference type="Proteomes" id="UP000182060">
    <property type="component" value="Chromosome"/>
</dbReference>
<keyword evidence="1" id="KW-0732">Signal</keyword>
<protein>
    <recommendedName>
        <fullName evidence="4">Lipoprotein</fullName>
    </recommendedName>
</protein>
<name>A0AAC9IV49_9BURK</name>